<dbReference type="GO" id="GO:0046872">
    <property type="term" value="F:metal ion binding"/>
    <property type="evidence" value="ECO:0007669"/>
    <property type="project" value="UniProtKB-KW"/>
</dbReference>
<evidence type="ECO:0000256" key="2">
    <source>
        <dbReference type="ARBA" id="ARBA00022649"/>
    </source>
</evidence>
<dbReference type="InterPro" id="IPR002716">
    <property type="entry name" value="PIN_dom"/>
</dbReference>
<dbReference type="InterPro" id="IPR029060">
    <property type="entry name" value="PIN-like_dom_sf"/>
</dbReference>
<evidence type="ECO:0000256" key="6">
    <source>
        <dbReference type="ARBA" id="ARBA00022842"/>
    </source>
</evidence>
<comment type="cofactor">
    <cofactor evidence="1">
        <name>Mg(2+)</name>
        <dbReference type="ChEBI" id="CHEBI:18420"/>
    </cofactor>
</comment>
<dbReference type="PANTHER" id="PTHR33653:SF1">
    <property type="entry name" value="RIBONUCLEASE VAPC2"/>
    <property type="match status" value="1"/>
</dbReference>
<evidence type="ECO:0000256" key="7">
    <source>
        <dbReference type="ARBA" id="ARBA00038093"/>
    </source>
</evidence>
<evidence type="ECO:0000256" key="3">
    <source>
        <dbReference type="ARBA" id="ARBA00022722"/>
    </source>
</evidence>
<gene>
    <name evidence="9" type="ORF">UFOPK2761_02561</name>
</gene>
<dbReference type="HAMAP" id="MF_00265">
    <property type="entry name" value="VapC_Nob1"/>
    <property type="match status" value="1"/>
</dbReference>
<dbReference type="EMBL" id="CAEZYQ010000023">
    <property type="protein sequence ID" value="CAB4759887.1"/>
    <property type="molecule type" value="Genomic_DNA"/>
</dbReference>
<dbReference type="InterPro" id="IPR050556">
    <property type="entry name" value="Type_II_TA_system_RNase"/>
</dbReference>
<keyword evidence="4" id="KW-0479">Metal-binding</keyword>
<name>A0A6J6UN43_9ZZZZ</name>
<feature type="domain" description="PIN" evidence="8">
    <location>
        <begin position="2"/>
        <end position="126"/>
    </location>
</feature>
<keyword evidence="6" id="KW-0460">Magnesium</keyword>
<keyword evidence="5" id="KW-0378">Hydrolase</keyword>
<dbReference type="Gene3D" id="3.40.50.1010">
    <property type="entry name" value="5'-nuclease"/>
    <property type="match status" value="1"/>
</dbReference>
<dbReference type="PANTHER" id="PTHR33653">
    <property type="entry name" value="RIBONUCLEASE VAPC2"/>
    <property type="match status" value="1"/>
</dbReference>
<organism evidence="9">
    <name type="scientific">freshwater metagenome</name>
    <dbReference type="NCBI Taxonomy" id="449393"/>
    <lineage>
        <taxon>unclassified sequences</taxon>
        <taxon>metagenomes</taxon>
        <taxon>ecological metagenomes</taxon>
    </lineage>
</organism>
<sequence length="139" mass="14964">MIVLDTNVLSEPLRPRPDPRVIAWLDAQVPETLHVTTITLAELRYGIANLPAGARRTTLASALEEQVLPLLAGRILDFDVPSASAYAEVRSTARRRGESIALADALIAAVARRHDFAIATRDTRPFLAAGLSVVDPFAG</sequence>
<keyword evidence="3" id="KW-0540">Nuclease</keyword>
<evidence type="ECO:0000259" key="8">
    <source>
        <dbReference type="Pfam" id="PF01850"/>
    </source>
</evidence>
<accession>A0A6J6UN43</accession>
<dbReference type="GO" id="GO:0004540">
    <property type="term" value="F:RNA nuclease activity"/>
    <property type="evidence" value="ECO:0007669"/>
    <property type="project" value="InterPro"/>
</dbReference>
<proteinExistence type="inferred from homology"/>
<evidence type="ECO:0000313" key="9">
    <source>
        <dbReference type="EMBL" id="CAB4759887.1"/>
    </source>
</evidence>
<dbReference type="Pfam" id="PF01850">
    <property type="entry name" value="PIN"/>
    <property type="match status" value="1"/>
</dbReference>
<evidence type="ECO:0000256" key="4">
    <source>
        <dbReference type="ARBA" id="ARBA00022723"/>
    </source>
</evidence>
<protein>
    <submittedName>
        <fullName evidence="9">Unannotated protein</fullName>
    </submittedName>
</protein>
<evidence type="ECO:0000256" key="1">
    <source>
        <dbReference type="ARBA" id="ARBA00001946"/>
    </source>
</evidence>
<dbReference type="InterPro" id="IPR022907">
    <property type="entry name" value="VapC_family"/>
</dbReference>
<dbReference type="SUPFAM" id="SSF88723">
    <property type="entry name" value="PIN domain-like"/>
    <property type="match status" value="1"/>
</dbReference>
<dbReference type="AlphaFoldDB" id="A0A6J6UN43"/>
<dbReference type="GO" id="GO:0016787">
    <property type="term" value="F:hydrolase activity"/>
    <property type="evidence" value="ECO:0007669"/>
    <property type="project" value="UniProtKB-KW"/>
</dbReference>
<keyword evidence="2" id="KW-1277">Toxin-antitoxin system</keyword>
<evidence type="ECO:0000256" key="5">
    <source>
        <dbReference type="ARBA" id="ARBA00022801"/>
    </source>
</evidence>
<reference evidence="9" key="1">
    <citation type="submission" date="2020-05" db="EMBL/GenBank/DDBJ databases">
        <authorList>
            <person name="Chiriac C."/>
            <person name="Salcher M."/>
            <person name="Ghai R."/>
            <person name="Kavagutti S V."/>
        </authorList>
    </citation>
    <scope>NUCLEOTIDE SEQUENCE</scope>
</reference>
<comment type="similarity">
    <text evidence="7">Belongs to the PINc/VapC protein family.</text>
</comment>
<dbReference type="CDD" id="cd18731">
    <property type="entry name" value="PIN_NgFitB-like"/>
    <property type="match status" value="1"/>
</dbReference>